<name>A0A0A9X793_LYGHE</name>
<evidence type="ECO:0000313" key="1">
    <source>
        <dbReference type="EMBL" id="JAG15511.1"/>
    </source>
</evidence>
<proteinExistence type="predicted"/>
<keyword evidence="1" id="KW-0418">Kinase</keyword>
<protein>
    <submittedName>
        <fullName evidence="1">Acetylglutamate kinase</fullName>
    </submittedName>
</protein>
<sequence>HKRIFLALFRLEVEQEYLFALIFRCSTFWQQVVLMSRYGNSKGPITPTEYSALGRANPSVISRDSTRPSDGRVVLAETVDRRGFYFLGRVWAPPPLIRSLPYSASVNSQARQNG</sequence>
<dbReference type="GO" id="GO:0016301">
    <property type="term" value="F:kinase activity"/>
    <property type="evidence" value="ECO:0007669"/>
    <property type="project" value="UniProtKB-KW"/>
</dbReference>
<gene>
    <name evidence="1" type="primary">argB_4</name>
    <name evidence="1" type="ORF">CM83_70292</name>
</gene>
<keyword evidence="1" id="KW-0808">Transferase</keyword>
<dbReference type="AlphaFoldDB" id="A0A0A9X793"/>
<feature type="non-terminal residue" evidence="1">
    <location>
        <position position="114"/>
    </location>
</feature>
<reference evidence="1" key="1">
    <citation type="journal article" date="2014" name="PLoS ONE">
        <title>Transcriptome-Based Identification of ABC Transporters in the Western Tarnished Plant Bug Lygus hesperus.</title>
        <authorList>
            <person name="Hull J.J."/>
            <person name="Chaney K."/>
            <person name="Geib S.M."/>
            <person name="Fabrick J.A."/>
            <person name="Brent C.S."/>
            <person name="Walsh D."/>
            <person name="Lavine L.C."/>
        </authorList>
    </citation>
    <scope>NUCLEOTIDE SEQUENCE</scope>
</reference>
<dbReference type="EMBL" id="GBHO01028093">
    <property type="protein sequence ID" value="JAG15511.1"/>
    <property type="molecule type" value="Transcribed_RNA"/>
</dbReference>
<feature type="non-terminal residue" evidence="1">
    <location>
        <position position="1"/>
    </location>
</feature>
<reference evidence="1" key="2">
    <citation type="submission" date="2014-07" db="EMBL/GenBank/DDBJ databases">
        <authorList>
            <person name="Hull J."/>
        </authorList>
    </citation>
    <scope>NUCLEOTIDE SEQUENCE</scope>
</reference>
<accession>A0A0A9X793</accession>
<organism evidence="1">
    <name type="scientific">Lygus hesperus</name>
    <name type="common">Western plant bug</name>
    <dbReference type="NCBI Taxonomy" id="30085"/>
    <lineage>
        <taxon>Eukaryota</taxon>
        <taxon>Metazoa</taxon>
        <taxon>Ecdysozoa</taxon>
        <taxon>Arthropoda</taxon>
        <taxon>Hexapoda</taxon>
        <taxon>Insecta</taxon>
        <taxon>Pterygota</taxon>
        <taxon>Neoptera</taxon>
        <taxon>Paraneoptera</taxon>
        <taxon>Hemiptera</taxon>
        <taxon>Heteroptera</taxon>
        <taxon>Panheteroptera</taxon>
        <taxon>Cimicomorpha</taxon>
        <taxon>Miridae</taxon>
        <taxon>Mirini</taxon>
        <taxon>Lygus</taxon>
    </lineage>
</organism>